<keyword evidence="2 6" id="KW-0812">Transmembrane</keyword>
<sequence length="115" mass="13113">MNLLRRSQSPGGGWLHPEEGGGKVPLQLASQNSRSVLKEKSREATLVLVVIVCIFLLCNVWGFVLTLLEQILDRRWLEVEHHAFYTFSREAINLLAIINSSINFAIYIIFGKDFR</sequence>
<evidence type="ECO:0000313" key="9">
    <source>
        <dbReference type="Proteomes" id="UP000050794"/>
    </source>
</evidence>
<name>A0A183VH70_TOXCA</name>
<dbReference type="PANTHER" id="PTHR46641:SF11">
    <property type="entry name" value="G-PROTEIN COUPLED RECEPTOR DAF-37"/>
    <property type="match status" value="1"/>
</dbReference>
<keyword evidence="3 6" id="KW-1133">Transmembrane helix</keyword>
<dbReference type="SUPFAM" id="SSF81321">
    <property type="entry name" value="Family A G protein-coupled receptor-like"/>
    <property type="match status" value="1"/>
</dbReference>
<feature type="region of interest" description="Disordered" evidence="5">
    <location>
        <begin position="1"/>
        <end position="22"/>
    </location>
</feature>
<feature type="transmembrane region" description="Helical" evidence="6">
    <location>
        <begin position="91"/>
        <end position="110"/>
    </location>
</feature>
<protein>
    <submittedName>
        <fullName evidence="10">G_PROTEIN_RECEP_F1_2 domain-containing protein</fullName>
    </submittedName>
</protein>
<keyword evidence="4 6" id="KW-0472">Membrane</keyword>
<dbReference type="GO" id="GO:0016020">
    <property type="term" value="C:membrane"/>
    <property type="evidence" value="ECO:0007669"/>
    <property type="project" value="UniProtKB-SubCell"/>
</dbReference>
<dbReference type="WBParaSite" id="TCNE_0002009401-mRNA-1">
    <property type="protein sequence ID" value="TCNE_0002009401-mRNA-1"/>
    <property type="gene ID" value="TCNE_0002009401"/>
</dbReference>
<evidence type="ECO:0000256" key="4">
    <source>
        <dbReference type="ARBA" id="ARBA00023136"/>
    </source>
</evidence>
<evidence type="ECO:0000256" key="3">
    <source>
        <dbReference type="ARBA" id="ARBA00022989"/>
    </source>
</evidence>
<evidence type="ECO:0000256" key="6">
    <source>
        <dbReference type="SAM" id="Phobius"/>
    </source>
</evidence>
<gene>
    <name evidence="8" type="ORF">TCNE_LOCUS20090</name>
</gene>
<feature type="transmembrane region" description="Helical" evidence="6">
    <location>
        <begin position="44"/>
        <end position="68"/>
    </location>
</feature>
<evidence type="ECO:0000259" key="7">
    <source>
        <dbReference type="PROSITE" id="PS50262"/>
    </source>
</evidence>
<reference evidence="10" key="1">
    <citation type="submission" date="2016-06" db="UniProtKB">
        <authorList>
            <consortium name="WormBaseParasite"/>
        </authorList>
    </citation>
    <scope>IDENTIFICATION</scope>
</reference>
<dbReference type="PROSITE" id="PS50262">
    <property type="entry name" value="G_PROTEIN_RECEP_F1_2"/>
    <property type="match status" value="1"/>
</dbReference>
<comment type="subcellular location">
    <subcellularLocation>
        <location evidence="1">Membrane</location>
    </subcellularLocation>
</comment>
<evidence type="ECO:0000256" key="5">
    <source>
        <dbReference type="SAM" id="MobiDB-lite"/>
    </source>
</evidence>
<dbReference type="Proteomes" id="UP000050794">
    <property type="component" value="Unassembled WGS sequence"/>
</dbReference>
<organism evidence="9 10">
    <name type="scientific">Toxocara canis</name>
    <name type="common">Canine roundworm</name>
    <dbReference type="NCBI Taxonomy" id="6265"/>
    <lineage>
        <taxon>Eukaryota</taxon>
        <taxon>Metazoa</taxon>
        <taxon>Ecdysozoa</taxon>
        <taxon>Nematoda</taxon>
        <taxon>Chromadorea</taxon>
        <taxon>Rhabditida</taxon>
        <taxon>Spirurina</taxon>
        <taxon>Ascaridomorpha</taxon>
        <taxon>Ascaridoidea</taxon>
        <taxon>Toxocaridae</taxon>
        <taxon>Toxocara</taxon>
    </lineage>
</organism>
<evidence type="ECO:0000313" key="10">
    <source>
        <dbReference type="WBParaSite" id="TCNE_0002009401-mRNA-1"/>
    </source>
</evidence>
<dbReference type="Gene3D" id="1.20.1070.10">
    <property type="entry name" value="Rhodopsin 7-helix transmembrane proteins"/>
    <property type="match status" value="1"/>
</dbReference>
<evidence type="ECO:0000313" key="8">
    <source>
        <dbReference type="EMBL" id="VDM51411.1"/>
    </source>
</evidence>
<accession>A0A183VH70</accession>
<dbReference type="AlphaFoldDB" id="A0A183VH70"/>
<dbReference type="InterPro" id="IPR052954">
    <property type="entry name" value="GPCR-Ligand_Int"/>
</dbReference>
<evidence type="ECO:0000256" key="2">
    <source>
        <dbReference type="ARBA" id="ARBA00022692"/>
    </source>
</evidence>
<evidence type="ECO:0000256" key="1">
    <source>
        <dbReference type="ARBA" id="ARBA00004370"/>
    </source>
</evidence>
<feature type="domain" description="G-protein coupled receptors family 1 profile" evidence="7">
    <location>
        <begin position="1"/>
        <end position="107"/>
    </location>
</feature>
<keyword evidence="9" id="KW-1185">Reference proteome</keyword>
<dbReference type="PANTHER" id="PTHR46641">
    <property type="entry name" value="FMRFAMIDE RECEPTOR-RELATED"/>
    <property type="match status" value="1"/>
</dbReference>
<proteinExistence type="predicted"/>
<dbReference type="InterPro" id="IPR017452">
    <property type="entry name" value="GPCR_Rhodpsn_7TM"/>
</dbReference>
<reference evidence="8 9" key="2">
    <citation type="submission" date="2018-11" db="EMBL/GenBank/DDBJ databases">
        <authorList>
            <consortium name="Pathogen Informatics"/>
        </authorList>
    </citation>
    <scope>NUCLEOTIDE SEQUENCE [LARGE SCALE GENOMIC DNA]</scope>
</reference>
<dbReference type="EMBL" id="UYWY01028230">
    <property type="protein sequence ID" value="VDM51411.1"/>
    <property type="molecule type" value="Genomic_DNA"/>
</dbReference>